<dbReference type="RefSeq" id="WP_107288686.1">
    <property type="nucleotide sequence ID" value="NZ_PYNF01000002.1"/>
</dbReference>
<sequence>MLKKQHQTSAINTNDMLHIQCLAWYDGELESIYFNKADKKYYLLFVIDFVPSKVNTVESYIRHCKDESTDENEDKELCVFIYAESELDKLIDIEQNRLSTREVILESKNVWLTIGCEQPVLIDVQSIESSIPSITDEPTSVHFDNATCHCIRFNLSENTPIDNLFVLDENISCIYVDDKHTAITSPMTTTPINYGDLGKIIDMSNEKMNEFNFQIHFQNIRHSDTFKRIVYAANYSYLDNIISNLSNNDHDLKLKENLKSKISCIVDNWFK</sequence>
<dbReference type="AlphaFoldDB" id="A0A2T3KMD3"/>
<evidence type="ECO:0000313" key="1">
    <source>
        <dbReference type="EMBL" id="PSV00959.1"/>
    </source>
</evidence>
<name>A0A2T3KMD3_9GAMM</name>
<reference evidence="1 2" key="1">
    <citation type="submission" date="2018-01" db="EMBL/GenBank/DDBJ databases">
        <title>Whole genome sequencing of Histamine producing bacteria.</title>
        <authorList>
            <person name="Butler K."/>
        </authorList>
    </citation>
    <scope>NUCLEOTIDE SEQUENCE [LARGE SCALE GENOMIC DNA]</scope>
    <source>
        <strain evidence="1 2">FS-7.2</strain>
    </source>
</reference>
<accession>A0A2T3KMD3</accession>
<gene>
    <name evidence="1" type="ORF">C9J27_02735</name>
</gene>
<comment type="caution">
    <text evidence="1">The sequence shown here is derived from an EMBL/GenBank/DDBJ whole genome shotgun (WGS) entry which is preliminary data.</text>
</comment>
<protein>
    <submittedName>
        <fullName evidence="1">Uncharacterized protein</fullName>
    </submittedName>
</protein>
<dbReference type="Proteomes" id="UP000241426">
    <property type="component" value="Unassembled WGS sequence"/>
</dbReference>
<proteinExistence type="predicted"/>
<evidence type="ECO:0000313" key="2">
    <source>
        <dbReference type="Proteomes" id="UP000241426"/>
    </source>
</evidence>
<dbReference type="EMBL" id="PYNF01000002">
    <property type="protein sequence ID" value="PSV00959.1"/>
    <property type="molecule type" value="Genomic_DNA"/>
</dbReference>
<organism evidence="1 2">
    <name type="scientific">Photobacterium kishitanii</name>
    <dbReference type="NCBI Taxonomy" id="318456"/>
    <lineage>
        <taxon>Bacteria</taxon>
        <taxon>Pseudomonadati</taxon>
        <taxon>Pseudomonadota</taxon>
        <taxon>Gammaproteobacteria</taxon>
        <taxon>Vibrionales</taxon>
        <taxon>Vibrionaceae</taxon>
        <taxon>Photobacterium</taxon>
    </lineage>
</organism>